<dbReference type="PANTHER" id="PTHR16056">
    <property type="entry name" value="REGULATOR OF MICROTUBULE DYNAMICS PROTEIN"/>
    <property type="match status" value="1"/>
</dbReference>
<dbReference type="InterPro" id="IPR011990">
    <property type="entry name" value="TPR-like_helical_dom_sf"/>
</dbReference>
<dbReference type="PANTHER" id="PTHR16056:SF16">
    <property type="entry name" value="REGULATOR OF MICROTUBULE DYNAMICS PROTEIN 1"/>
    <property type="match status" value="1"/>
</dbReference>
<dbReference type="SUPFAM" id="SSF48452">
    <property type="entry name" value="TPR-like"/>
    <property type="match status" value="1"/>
</dbReference>
<reference evidence="10" key="1">
    <citation type="submission" date="2020-04" db="EMBL/GenBank/DDBJ databases">
        <authorList>
            <person name="Neveu A P."/>
        </authorList>
    </citation>
    <scope>NUCLEOTIDE SEQUENCE</scope>
    <source>
        <tissue evidence="10">Whole embryo</tissue>
    </source>
</reference>
<keyword evidence="6" id="KW-0206">Cytoskeleton</keyword>
<evidence type="ECO:0000256" key="2">
    <source>
        <dbReference type="ARBA" id="ARBA00011375"/>
    </source>
</evidence>
<dbReference type="AlphaFoldDB" id="A0A6F9DCN9"/>
<comment type="subcellular location">
    <subcellularLocation>
        <location evidence="1">Cytoplasm</location>
        <location evidence="1">Cytoskeleton</location>
    </subcellularLocation>
</comment>
<proteinExistence type="evidence at transcript level"/>
<sequence>MTSAKFFRFLRCIANAPIFKRSYVQHSTKFALLSSSAFAIYKGCVHPVTCQQLKQKVNNKLIIEEADRMYNSNLHPRELYQHLKQYEITSDAEILWRICRAARDLALKVVDISKDEKKALVYEAFEFAKKALEADDYNFASHKWYAITIGDVGDYEGTKIKISNAFIIRDHLQRASELNPKDATTLHCLGMWCFVFADMPGWQRTIASFIFGTPPTSTFPEAAEYFMQAERVDPNFYSINLLMLGKTYMKMNDKKRAMLFFDRTIHYPIVTAEDEQAKKEAEELLKEVIGK</sequence>
<accession>A0A6F9DCN9</accession>
<dbReference type="EMBL" id="LR785057">
    <property type="protein sequence ID" value="CAB3244566.1"/>
    <property type="molecule type" value="mRNA"/>
</dbReference>
<evidence type="ECO:0000313" key="10">
    <source>
        <dbReference type="EMBL" id="CAB3244566.1"/>
    </source>
</evidence>
<protein>
    <recommendedName>
        <fullName evidence="8">Regulator of microtubule dynamics protein 1</fullName>
    </recommendedName>
    <alternativeName>
        <fullName evidence="9">Protein FAM82B</fullName>
    </alternativeName>
</protein>
<gene>
    <name evidence="10" type="primary">Fam82b</name>
</gene>
<evidence type="ECO:0000256" key="1">
    <source>
        <dbReference type="ARBA" id="ARBA00004245"/>
    </source>
</evidence>
<name>A0A6F9DCN9_9ASCI</name>
<keyword evidence="3" id="KW-0963">Cytoplasm</keyword>
<dbReference type="Gene3D" id="1.25.40.10">
    <property type="entry name" value="Tetratricopeptide repeat domain"/>
    <property type="match status" value="1"/>
</dbReference>
<dbReference type="GO" id="GO:0097431">
    <property type="term" value="C:mitotic spindle pole"/>
    <property type="evidence" value="ECO:0007669"/>
    <property type="project" value="TreeGrafter"/>
</dbReference>
<evidence type="ECO:0000256" key="6">
    <source>
        <dbReference type="ARBA" id="ARBA00023212"/>
    </source>
</evidence>
<organism evidence="10">
    <name type="scientific">Phallusia mammillata</name>
    <dbReference type="NCBI Taxonomy" id="59560"/>
    <lineage>
        <taxon>Eukaryota</taxon>
        <taxon>Metazoa</taxon>
        <taxon>Chordata</taxon>
        <taxon>Tunicata</taxon>
        <taxon>Ascidiacea</taxon>
        <taxon>Phlebobranchia</taxon>
        <taxon>Ascidiidae</taxon>
        <taxon>Phallusia</taxon>
    </lineage>
</organism>
<dbReference type="Pfam" id="PF21033">
    <property type="entry name" value="RMD1-3"/>
    <property type="match status" value="1"/>
</dbReference>
<evidence type="ECO:0000256" key="8">
    <source>
        <dbReference type="ARBA" id="ARBA00039966"/>
    </source>
</evidence>
<dbReference type="GO" id="GO:0005739">
    <property type="term" value="C:mitochondrion"/>
    <property type="evidence" value="ECO:0007669"/>
    <property type="project" value="TreeGrafter"/>
</dbReference>
<comment type="subunit">
    <text evidence="2">Interacts with microtubules.</text>
</comment>
<comment type="similarity">
    <text evidence="7">Belongs to the RMDN family.</text>
</comment>
<keyword evidence="5" id="KW-0802">TPR repeat</keyword>
<evidence type="ECO:0000256" key="7">
    <source>
        <dbReference type="ARBA" id="ARBA00038360"/>
    </source>
</evidence>
<dbReference type="InterPro" id="IPR049039">
    <property type="entry name" value="RMD1-3_a_helical_rpt"/>
</dbReference>
<evidence type="ECO:0000256" key="9">
    <source>
        <dbReference type="ARBA" id="ARBA00041958"/>
    </source>
</evidence>
<evidence type="ECO:0000256" key="5">
    <source>
        <dbReference type="ARBA" id="ARBA00022803"/>
    </source>
</evidence>
<dbReference type="GO" id="GO:0005876">
    <property type="term" value="C:spindle microtubule"/>
    <property type="evidence" value="ECO:0007669"/>
    <property type="project" value="TreeGrafter"/>
</dbReference>
<evidence type="ECO:0000256" key="3">
    <source>
        <dbReference type="ARBA" id="ARBA00022490"/>
    </source>
</evidence>
<evidence type="ECO:0000256" key="4">
    <source>
        <dbReference type="ARBA" id="ARBA00022737"/>
    </source>
</evidence>
<keyword evidence="4" id="KW-0677">Repeat</keyword>
<dbReference type="GO" id="GO:0008017">
    <property type="term" value="F:microtubule binding"/>
    <property type="evidence" value="ECO:0007669"/>
    <property type="project" value="TreeGrafter"/>
</dbReference>